<dbReference type="Proteomes" id="UP000014605">
    <property type="component" value="Unassembled WGS sequence"/>
</dbReference>
<dbReference type="EMBL" id="ATFC01000007">
    <property type="protein sequence ID" value="EPF47283.1"/>
    <property type="molecule type" value="Genomic_DNA"/>
</dbReference>
<evidence type="ECO:0000313" key="3">
    <source>
        <dbReference type="Proteomes" id="UP000014605"/>
    </source>
</evidence>
<sequence>MSSDEIREYVQYFTGAFAVIGLVLAVVFGIAGVYIGKLILKRHFKDMD</sequence>
<evidence type="ECO:0000256" key="1">
    <source>
        <dbReference type="SAM" id="Phobius"/>
    </source>
</evidence>
<dbReference type="AlphaFoldDB" id="S3LA10"/>
<accession>S3LA10</accession>
<keyword evidence="3" id="KW-1185">Reference proteome</keyword>
<dbReference type="Pfam" id="PF09605">
    <property type="entry name" value="Trep_Strep"/>
    <property type="match status" value="1"/>
</dbReference>
<protein>
    <submittedName>
        <fullName evidence="2">Uncharacterized protein</fullName>
    </submittedName>
</protein>
<dbReference type="InterPro" id="IPR011733">
    <property type="entry name" value="CHP02185_IM"/>
</dbReference>
<gene>
    <name evidence="2" type="ORF">HMPREF1222_01107</name>
</gene>
<name>S3LA10_9SPIR</name>
<dbReference type="PATRIC" id="fig|1125702.3.peg.1147"/>
<dbReference type="HOGENOM" id="CLU_3159050_0_0_12"/>
<feature type="transmembrane region" description="Helical" evidence="1">
    <location>
        <begin position="12"/>
        <end position="35"/>
    </location>
</feature>
<comment type="caution">
    <text evidence="2">The sequence shown here is derived from an EMBL/GenBank/DDBJ whole genome shotgun (WGS) entry which is preliminary data.</text>
</comment>
<organism evidence="2 3">
    <name type="scientific">Treponema vincentii F0403</name>
    <dbReference type="NCBI Taxonomy" id="1125702"/>
    <lineage>
        <taxon>Bacteria</taxon>
        <taxon>Pseudomonadati</taxon>
        <taxon>Spirochaetota</taxon>
        <taxon>Spirochaetia</taxon>
        <taxon>Spirochaetales</taxon>
        <taxon>Treponemataceae</taxon>
        <taxon>Treponema</taxon>
    </lineage>
</organism>
<keyword evidence="1" id="KW-1133">Transmembrane helix</keyword>
<keyword evidence="1" id="KW-0812">Transmembrane</keyword>
<proteinExistence type="predicted"/>
<evidence type="ECO:0000313" key="2">
    <source>
        <dbReference type="EMBL" id="EPF47283.1"/>
    </source>
</evidence>
<keyword evidence="1" id="KW-0472">Membrane</keyword>
<reference evidence="2 3" key="1">
    <citation type="submission" date="2013-04" db="EMBL/GenBank/DDBJ databases">
        <title>The Genome Sequence of Treponema vincentii F0403.</title>
        <authorList>
            <consortium name="The Broad Institute Genomics Platform"/>
            <person name="Earl A."/>
            <person name="Ward D."/>
            <person name="Feldgarden M."/>
            <person name="Gevers D."/>
            <person name="Leonetti C."/>
            <person name="Izard J."/>
            <person name="Walker B."/>
            <person name="Young S."/>
            <person name="Zeng Q."/>
            <person name="Gargeya S."/>
            <person name="Fitzgerald M."/>
            <person name="Haas B."/>
            <person name="Abouelleil A."/>
            <person name="Allen A.W."/>
            <person name="Alvarado L."/>
            <person name="Arachchi H.M."/>
            <person name="Berlin A.M."/>
            <person name="Chapman S.B."/>
            <person name="Gainer-Dewar J."/>
            <person name="Goldberg J."/>
            <person name="Griggs A."/>
            <person name="Gujja S."/>
            <person name="Hansen M."/>
            <person name="Howarth C."/>
            <person name="Imamovic A."/>
            <person name="Ireland A."/>
            <person name="Larimer J."/>
            <person name="McCowan C."/>
            <person name="Murphy C."/>
            <person name="Pearson M."/>
            <person name="Poon T.W."/>
            <person name="Priest M."/>
            <person name="Roberts A."/>
            <person name="Saif S."/>
            <person name="Shea T."/>
            <person name="Sisk P."/>
            <person name="Sykes S."/>
            <person name="Wortman J."/>
            <person name="Nusbaum C."/>
            <person name="Birren B."/>
        </authorList>
    </citation>
    <scope>NUCLEOTIDE SEQUENCE [LARGE SCALE GENOMIC DNA]</scope>
    <source>
        <strain evidence="2 3">F0403</strain>
    </source>
</reference>